<dbReference type="InterPro" id="IPR002052">
    <property type="entry name" value="DNA_methylase_N6_adenine_CS"/>
</dbReference>
<dbReference type="CDD" id="cd02440">
    <property type="entry name" value="AdoMet_MTases"/>
    <property type="match status" value="1"/>
</dbReference>
<sequence>MRIVAGTLKNRRIKSREGRETRPTLERIKEAIFSIIGEKVVDTKFLDLYSGTGNVSFEALSRGAKRAIMIEEDKEALRVIIENVNHLGVEEKCRAYKNDVFRAIEILSRKNEIFDIIFLDPPYKENISTKTIEKISEENLLERDGIIISEHSTYEKMTDKIGNFVKYDERDYNKKVVSFYRFEDRKK</sequence>
<dbReference type="NCBIfam" id="TIGR00095">
    <property type="entry name" value="16S rRNA (guanine(966)-N(2))-methyltransferase RsmD"/>
    <property type="match status" value="1"/>
</dbReference>
<evidence type="ECO:0000256" key="1">
    <source>
        <dbReference type="ARBA" id="ARBA00022603"/>
    </source>
</evidence>
<dbReference type="KEGG" id="lmes:AB8B23_02875"/>
<name>A0AB39VCL4_9FUSO</name>
<dbReference type="PANTHER" id="PTHR43542">
    <property type="entry name" value="METHYLTRANSFERASE"/>
    <property type="match status" value="1"/>
</dbReference>
<dbReference type="GO" id="GO:0052913">
    <property type="term" value="F:16S rRNA (guanine(966)-N(2))-methyltransferase activity"/>
    <property type="evidence" value="ECO:0007669"/>
    <property type="project" value="UniProtKB-EC"/>
</dbReference>
<dbReference type="SUPFAM" id="SSF53335">
    <property type="entry name" value="S-adenosyl-L-methionine-dependent methyltransferases"/>
    <property type="match status" value="1"/>
</dbReference>
<protein>
    <submittedName>
        <fullName evidence="3">16S rRNA (Guanine(966)-N(2))-methyltransferase RsmD</fullName>
        <ecNumber evidence="3">2.1.1.171</ecNumber>
    </submittedName>
</protein>
<gene>
    <name evidence="3" type="primary">rsmD</name>
    <name evidence="3" type="ORF">AB8B23_02875</name>
</gene>
<dbReference type="EMBL" id="CP165646">
    <property type="protein sequence ID" value="XDU65117.1"/>
    <property type="molecule type" value="Genomic_DNA"/>
</dbReference>
<keyword evidence="1 3" id="KW-0489">Methyltransferase</keyword>
<dbReference type="PANTHER" id="PTHR43542:SF1">
    <property type="entry name" value="METHYLTRANSFERASE"/>
    <property type="match status" value="1"/>
</dbReference>
<evidence type="ECO:0000313" key="3">
    <source>
        <dbReference type="EMBL" id="XDU65117.1"/>
    </source>
</evidence>
<dbReference type="Pfam" id="PF03602">
    <property type="entry name" value="Cons_hypoth95"/>
    <property type="match status" value="1"/>
</dbReference>
<dbReference type="GO" id="GO:0003676">
    <property type="term" value="F:nucleic acid binding"/>
    <property type="evidence" value="ECO:0007669"/>
    <property type="project" value="InterPro"/>
</dbReference>
<dbReference type="InterPro" id="IPR029063">
    <property type="entry name" value="SAM-dependent_MTases_sf"/>
</dbReference>
<dbReference type="PIRSF" id="PIRSF004553">
    <property type="entry name" value="CHP00095"/>
    <property type="match status" value="1"/>
</dbReference>
<organism evidence="3">
    <name type="scientific">Leptotrichia mesophila</name>
    <dbReference type="NCBI Taxonomy" id="3239303"/>
    <lineage>
        <taxon>Bacteria</taxon>
        <taxon>Fusobacteriati</taxon>
        <taxon>Fusobacteriota</taxon>
        <taxon>Fusobacteriia</taxon>
        <taxon>Fusobacteriales</taxon>
        <taxon>Leptotrichiaceae</taxon>
        <taxon>Leptotrichia</taxon>
    </lineage>
</organism>
<dbReference type="AlphaFoldDB" id="A0AB39VCL4"/>
<dbReference type="PROSITE" id="PS00092">
    <property type="entry name" value="N6_MTASE"/>
    <property type="match status" value="1"/>
</dbReference>
<evidence type="ECO:0000256" key="2">
    <source>
        <dbReference type="ARBA" id="ARBA00022679"/>
    </source>
</evidence>
<proteinExistence type="predicted"/>
<dbReference type="RefSeq" id="WP_369713316.1">
    <property type="nucleotide sequence ID" value="NZ_CP165646.1"/>
</dbReference>
<reference evidence="3" key="1">
    <citation type="submission" date="2024-07" db="EMBL/GenBank/DDBJ databases">
        <authorList>
            <person name="Li X.-J."/>
            <person name="Wang X."/>
        </authorList>
    </citation>
    <scope>NUCLEOTIDE SEQUENCE</scope>
    <source>
        <strain evidence="3">HSP-342</strain>
    </source>
</reference>
<accession>A0AB39VCL4</accession>
<keyword evidence="2 3" id="KW-0808">Transferase</keyword>
<dbReference type="Gene3D" id="3.40.50.150">
    <property type="entry name" value="Vaccinia Virus protein VP39"/>
    <property type="match status" value="1"/>
</dbReference>
<dbReference type="EC" id="2.1.1.171" evidence="3"/>
<dbReference type="InterPro" id="IPR004398">
    <property type="entry name" value="RNA_MeTrfase_RsmD"/>
</dbReference>